<name>A0A8E2DP62_9APHY</name>
<organism evidence="1 2">
    <name type="scientific">Obba rivulosa</name>
    <dbReference type="NCBI Taxonomy" id="1052685"/>
    <lineage>
        <taxon>Eukaryota</taxon>
        <taxon>Fungi</taxon>
        <taxon>Dikarya</taxon>
        <taxon>Basidiomycota</taxon>
        <taxon>Agaricomycotina</taxon>
        <taxon>Agaricomycetes</taxon>
        <taxon>Polyporales</taxon>
        <taxon>Gelatoporiaceae</taxon>
        <taxon>Obba</taxon>
    </lineage>
</organism>
<proteinExistence type="predicted"/>
<dbReference type="AlphaFoldDB" id="A0A8E2DP62"/>
<protein>
    <submittedName>
        <fullName evidence="1">Uncharacterized protein</fullName>
    </submittedName>
</protein>
<gene>
    <name evidence="1" type="ORF">OBBRIDRAFT_350724</name>
</gene>
<keyword evidence="2" id="KW-1185">Reference proteome</keyword>
<accession>A0A8E2DP62</accession>
<sequence length="155" mass="16890">MLRRPFPSAFFPHAVCKPFASFHLFSCSGDSRTLVCIANGMRQVTAGIRNGHFIKLEGRRVKGAKCLLNCSSCDVRVYSCFLSIVVIVPSSVRFSALRTFVSSGAVYVPSRTPLPLSLPAIIMRPPILIRCAAIQAMFANASLYPLPSPFAPFPP</sequence>
<evidence type="ECO:0000313" key="2">
    <source>
        <dbReference type="Proteomes" id="UP000250043"/>
    </source>
</evidence>
<dbReference type="EMBL" id="KV722358">
    <property type="protein sequence ID" value="OCH93193.1"/>
    <property type="molecule type" value="Genomic_DNA"/>
</dbReference>
<dbReference type="Proteomes" id="UP000250043">
    <property type="component" value="Unassembled WGS sequence"/>
</dbReference>
<reference evidence="1 2" key="1">
    <citation type="submission" date="2016-07" db="EMBL/GenBank/DDBJ databases">
        <title>Draft genome of the white-rot fungus Obba rivulosa 3A-2.</title>
        <authorList>
            <consortium name="DOE Joint Genome Institute"/>
            <person name="Miettinen O."/>
            <person name="Riley R."/>
            <person name="Acob R."/>
            <person name="Barry K."/>
            <person name="Cullen D."/>
            <person name="De Vries R."/>
            <person name="Hainaut M."/>
            <person name="Hatakka A."/>
            <person name="Henrissat B."/>
            <person name="Hilden K."/>
            <person name="Kuo R."/>
            <person name="Labutti K."/>
            <person name="Lipzen A."/>
            <person name="Makela M.R."/>
            <person name="Sandor L."/>
            <person name="Spatafora J.W."/>
            <person name="Grigoriev I.V."/>
            <person name="Hibbett D.S."/>
        </authorList>
    </citation>
    <scope>NUCLEOTIDE SEQUENCE [LARGE SCALE GENOMIC DNA]</scope>
    <source>
        <strain evidence="1 2">3A-2</strain>
    </source>
</reference>
<evidence type="ECO:0000313" key="1">
    <source>
        <dbReference type="EMBL" id="OCH93193.1"/>
    </source>
</evidence>